<dbReference type="Proteomes" id="UP000321750">
    <property type="component" value="Unassembled WGS sequence"/>
</dbReference>
<reference evidence="9 10" key="1">
    <citation type="submission" date="2019-07" db="EMBL/GenBank/DDBJ databases">
        <title>Whole genome shotgun sequence of Methylobacterium gnaphalii NBRC 107716.</title>
        <authorList>
            <person name="Hosoyama A."/>
            <person name="Uohara A."/>
            <person name="Ohji S."/>
            <person name="Ichikawa N."/>
        </authorList>
    </citation>
    <scope>NUCLEOTIDE SEQUENCE [LARGE SCALE GENOMIC DNA]</scope>
    <source>
        <strain evidence="9 10">NBRC 107716</strain>
    </source>
</reference>
<evidence type="ECO:0000256" key="2">
    <source>
        <dbReference type="ARBA" id="ARBA00023015"/>
    </source>
</evidence>
<sequence>MALTLEESFADESLDFTEEPTQSPGIPELIRQHLETVLDQTFWPLDTSVTDDGERQFTELLARLGRALTAQEACDARAFHDEFLAFMPNMRRFALSLTKDKVRADDLVQDTLLKAWRGRARYAADTNLGAWLFTIMRNVFYSNYRKSCREVAMSPGDEGGRLVSIPEQPGRLDLQDMAIALTKLPDTMRQALVLVAIENLSYEEAASVMNCKIGTVKSRVWRAREQIAGLLGLDMDEIGADRVTMSVVNGSGLAAAS</sequence>
<dbReference type="Pfam" id="PF08281">
    <property type="entry name" value="Sigma70_r4_2"/>
    <property type="match status" value="1"/>
</dbReference>
<evidence type="ECO:0000256" key="1">
    <source>
        <dbReference type="ARBA" id="ARBA00010641"/>
    </source>
</evidence>
<dbReference type="InterPro" id="IPR013324">
    <property type="entry name" value="RNA_pol_sigma_r3/r4-like"/>
</dbReference>
<dbReference type="SUPFAM" id="SSF88946">
    <property type="entry name" value="Sigma2 domain of RNA polymerase sigma factors"/>
    <property type="match status" value="1"/>
</dbReference>
<organism evidence="9 10">
    <name type="scientific">Methylobacterium gnaphalii</name>
    <dbReference type="NCBI Taxonomy" id="1010610"/>
    <lineage>
        <taxon>Bacteria</taxon>
        <taxon>Pseudomonadati</taxon>
        <taxon>Pseudomonadota</taxon>
        <taxon>Alphaproteobacteria</taxon>
        <taxon>Hyphomicrobiales</taxon>
        <taxon>Methylobacteriaceae</taxon>
        <taxon>Methylobacterium</taxon>
    </lineage>
</organism>
<protein>
    <recommendedName>
        <fullName evidence="6">RNA polymerase sigma factor</fullName>
    </recommendedName>
</protein>
<keyword evidence="2 6" id="KW-0805">Transcription regulation</keyword>
<proteinExistence type="inferred from homology"/>
<dbReference type="SUPFAM" id="SSF88659">
    <property type="entry name" value="Sigma3 and sigma4 domains of RNA polymerase sigma factors"/>
    <property type="match status" value="1"/>
</dbReference>
<evidence type="ECO:0000256" key="5">
    <source>
        <dbReference type="ARBA" id="ARBA00023163"/>
    </source>
</evidence>
<dbReference type="InterPro" id="IPR007627">
    <property type="entry name" value="RNA_pol_sigma70_r2"/>
</dbReference>
<evidence type="ECO:0000313" key="9">
    <source>
        <dbReference type="EMBL" id="GEP10013.1"/>
    </source>
</evidence>
<keyword evidence="5 6" id="KW-0804">Transcription</keyword>
<dbReference type="PROSITE" id="PS01063">
    <property type="entry name" value="SIGMA70_ECF"/>
    <property type="match status" value="1"/>
</dbReference>
<dbReference type="Gene3D" id="1.10.1740.10">
    <property type="match status" value="1"/>
</dbReference>
<name>A0A512JJB5_9HYPH</name>
<dbReference type="CDD" id="cd06171">
    <property type="entry name" value="Sigma70_r4"/>
    <property type="match status" value="1"/>
</dbReference>
<dbReference type="GO" id="GO:0006352">
    <property type="term" value="P:DNA-templated transcription initiation"/>
    <property type="evidence" value="ECO:0007669"/>
    <property type="project" value="InterPro"/>
</dbReference>
<dbReference type="GO" id="GO:0003677">
    <property type="term" value="F:DNA binding"/>
    <property type="evidence" value="ECO:0007669"/>
    <property type="project" value="UniProtKB-KW"/>
</dbReference>
<dbReference type="InterPro" id="IPR013249">
    <property type="entry name" value="RNA_pol_sigma70_r4_t2"/>
</dbReference>
<evidence type="ECO:0000256" key="4">
    <source>
        <dbReference type="ARBA" id="ARBA00023125"/>
    </source>
</evidence>
<evidence type="ECO:0000313" key="10">
    <source>
        <dbReference type="Proteomes" id="UP000321750"/>
    </source>
</evidence>
<dbReference type="PANTHER" id="PTHR43133">
    <property type="entry name" value="RNA POLYMERASE ECF-TYPE SIGMA FACTO"/>
    <property type="match status" value="1"/>
</dbReference>
<dbReference type="GO" id="GO:0016987">
    <property type="term" value="F:sigma factor activity"/>
    <property type="evidence" value="ECO:0007669"/>
    <property type="project" value="UniProtKB-KW"/>
</dbReference>
<dbReference type="PANTHER" id="PTHR43133:SF25">
    <property type="entry name" value="RNA POLYMERASE SIGMA FACTOR RFAY-RELATED"/>
    <property type="match status" value="1"/>
</dbReference>
<evidence type="ECO:0000256" key="6">
    <source>
        <dbReference type="RuleBase" id="RU000716"/>
    </source>
</evidence>
<dbReference type="EMBL" id="BJZV01000008">
    <property type="protein sequence ID" value="GEP10013.1"/>
    <property type="molecule type" value="Genomic_DNA"/>
</dbReference>
<evidence type="ECO:0000259" key="8">
    <source>
        <dbReference type="Pfam" id="PF08281"/>
    </source>
</evidence>
<dbReference type="InterPro" id="IPR014284">
    <property type="entry name" value="RNA_pol_sigma-70_dom"/>
</dbReference>
<dbReference type="InterPro" id="IPR039425">
    <property type="entry name" value="RNA_pol_sigma-70-like"/>
</dbReference>
<keyword evidence="3 6" id="KW-0731">Sigma factor</keyword>
<dbReference type="NCBIfam" id="TIGR02937">
    <property type="entry name" value="sigma70-ECF"/>
    <property type="match status" value="1"/>
</dbReference>
<evidence type="ECO:0000256" key="3">
    <source>
        <dbReference type="ARBA" id="ARBA00023082"/>
    </source>
</evidence>
<keyword evidence="4 6" id="KW-0238">DNA-binding</keyword>
<dbReference type="InterPro" id="IPR036388">
    <property type="entry name" value="WH-like_DNA-bd_sf"/>
</dbReference>
<accession>A0A512JJB5</accession>
<dbReference type="Pfam" id="PF04542">
    <property type="entry name" value="Sigma70_r2"/>
    <property type="match status" value="1"/>
</dbReference>
<dbReference type="RefSeq" id="WP_147046304.1">
    <property type="nucleotide sequence ID" value="NZ_BJZV01000008.1"/>
</dbReference>
<feature type="domain" description="RNA polymerase sigma factor 70 region 4 type 2" evidence="8">
    <location>
        <begin position="180"/>
        <end position="226"/>
    </location>
</feature>
<dbReference type="InterPro" id="IPR013325">
    <property type="entry name" value="RNA_pol_sigma_r2"/>
</dbReference>
<dbReference type="AlphaFoldDB" id="A0A512JJB5"/>
<keyword evidence="10" id="KW-1185">Reference proteome</keyword>
<comment type="similarity">
    <text evidence="1 6">Belongs to the sigma-70 factor family. ECF subfamily.</text>
</comment>
<feature type="domain" description="RNA polymerase sigma-70 region 2" evidence="7">
    <location>
        <begin position="86"/>
        <end position="147"/>
    </location>
</feature>
<dbReference type="Gene3D" id="1.10.10.10">
    <property type="entry name" value="Winged helix-like DNA-binding domain superfamily/Winged helix DNA-binding domain"/>
    <property type="match status" value="1"/>
</dbReference>
<dbReference type="InterPro" id="IPR000838">
    <property type="entry name" value="RNA_pol_sigma70_ECF_CS"/>
</dbReference>
<comment type="caution">
    <text evidence="9">The sequence shown here is derived from an EMBL/GenBank/DDBJ whole genome shotgun (WGS) entry which is preliminary data.</text>
</comment>
<evidence type="ECO:0000259" key="7">
    <source>
        <dbReference type="Pfam" id="PF04542"/>
    </source>
</evidence>
<dbReference type="OrthoDB" id="9797134at2"/>
<gene>
    <name evidence="9" type="ORF">MGN01_18580</name>
</gene>